<gene>
    <name evidence="2" type="ORF">PGLA1383_LOCUS44935</name>
</gene>
<keyword evidence="3" id="KW-1185">Reference proteome</keyword>
<organism evidence="2 3">
    <name type="scientific">Polarella glacialis</name>
    <name type="common">Dinoflagellate</name>
    <dbReference type="NCBI Taxonomy" id="89957"/>
    <lineage>
        <taxon>Eukaryota</taxon>
        <taxon>Sar</taxon>
        <taxon>Alveolata</taxon>
        <taxon>Dinophyceae</taxon>
        <taxon>Suessiales</taxon>
        <taxon>Suessiaceae</taxon>
        <taxon>Polarella</taxon>
    </lineage>
</organism>
<sequence length="124" mass="13243">MKSVQALLQRMQADLSELTASTGQIAAEHAAVRAELQSTSQGIDDLLGERLEAREALTEAREEVESSRHELLAAADGVRCGLSSQPAPLLRAPAGGSLCGEAACAVVATLKDWLWLHTHLLVFR</sequence>
<protein>
    <submittedName>
        <fullName evidence="2">Uncharacterized protein</fullName>
    </submittedName>
</protein>
<evidence type="ECO:0000313" key="2">
    <source>
        <dbReference type="EMBL" id="CAE8628272.1"/>
    </source>
</evidence>
<comment type="caution">
    <text evidence="2">The sequence shown here is derived from an EMBL/GenBank/DDBJ whole genome shotgun (WGS) entry which is preliminary data.</text>
</comment>
<feature type="coiled-coil region" evidence="1">
    <location>
        <begin position="1"/>
        <end position="70"/>
    </location>
</feature>
<dbReference type="AlphaFoldDB" id="A0A813GME2"/>
<proteinExistence type="predicted"/>
<evidence type="ECO:0000313" key="3">
    <source>
        <dbReference type="Proteomes" id="UP000654075"/>
    </source>
</evidence>
<name>A0A813GME2_POLGL</name>
<evidence type="ECO:0000256" key="1">
    <source>
        <dbReference type="SAM" id="Coils"/>
    </source>
</evidence>
<keyword evidence="1" id="KW-0175">Coiled coil</keyword>
<accession>A0A813GME2</accession>
<dbReference type="Proteomes" id="UP000654075">
    <property type="component" value="Unassembled WGS sequence"/>
</dbReference>
<dbReference type="EMBL" id="CAJNNV010029364">
    <property type="protein sequence ID" value="CAE8628272.1"/>
    <property type="molecule type" value="Genomic_DNA"/>
</dbReference>
<reference evidence="2" key="1">
    <citation type="submission" date="2021-02" db="EMBL/GenBank/DDBJ databases">
        <authorList>
            <person name="Dougan E. K."/>
            <person name="Rhodes N."/>
            <person name="Thang M."/>
            <person name="Chan C."/>
        </authorList>
    </citation>
    <scope>NUCLEOTIDE SEQUENCE</scope>
</reference>